<evidence type="ECO:0000256" key="3">
    <source>
        <dbReference type="ARBA" id="ARBA00006753"/>
    </source>
</evidence>
<keyword evidence="6 13" id="KW-0028">Amino-acid biosynthesis</keyword>
<comment type="similarity">
    <text evidence="3 14">Belongs to the homoserine dehydrogenase family.</text>
</comment>
<feature type="binding site" evidence="12">
    <location>
        <position position="106"/>
    </location>
    <ligand>
        <name>NADPH</name>
        <dbReference type="ChEBI" id="CHEBI:57783"/>
    </ligand>
</feature>
<dbReference type="InterPro" id="IPR019811">
    <property type="entry name" value="HDH_CS"/>
</dbReference>
<evidence type="ECO:0000256" key="6">
    <source>
        <dbReference type="ARBA" id="ARBA00022605"/>
    </source>
</evidence>
<evidence type="ECO:0000256" key="7">
    <source>
        <dbReference type="ARBA" id="ARBA00022697"/>
    </source>
</evidence>
<dbReference type="SUPFAM" id="SSF51735">
    <property type="entry name" value="NAD(P)-binding Rossmann-fold domains"/>
    <property type="match status" value="1"/>
</dbReference>
<dbReference type="InterPro" id="IPR036291">
    <property type="entry name" value="NAD(P)-bd_dom_sf"/>
</dbReference>
<keyword evidence="7 13" id="KW-0791">Threonine biosynthesis</keyword>
<evidence type="ECO:0000256" key="10">
    <source>
        <dbReference type="ARBA" id="ARBA00023167"/>
    </source>
</evidence>
<dbReference type="SUPFAM" id="SSF55021">
    <property type="entry name" value="ACT-like"/>
    <property type="match status" value="1"/>
</dbReference>
<comment type="catalytic activity">
    <reaction evidence="13">
        <text>L-homoserine + NADP(+) = L-aspartate 4-semialdehyde + NADPH + H(+)</text>
        <dbReference type="Rhea" id="RHEA:15761"/>
        <dbReference type="ChEBI" id="CHEBI:15378"/>
        <dbReference type="ChEBI" id="CHEBI:57476"/>
        <dbReference type="ChEBI" id="CHEBI:57783"/>
        <dbReference type="ChEBI" id="CHEBI:58349"/>
        <dbReference type="ChEBI" id="CHEBI:537519"/>
        <dbReference type="EC" id="1.1.1.3"/>
    </reaction>
</comment>
<dbReference type="InterPro" id="IPR002912">
    <property type="entry name" value="ACT_dom"/>
</dbReference>
<dbReference type="GO" id="GO:0009086">
    <property type="term" value="P:methionine biosynthetic process"/>
    <property type="evidence" value="ECO:0007669"/>
    <property type="project" value="UniProtKB-KW"/>
</dbReference>
<feature type="active site" description="Proton donor" evidence="11">
    <location>
        <position position="206"/>
    </location>
</feature>
<dbReference type="GO" id="GO:0050661">
    <property type="term" value="F:NADP binding"/>
    <property type="evidence" value="ECO:0007669"/>
    <property type="project" value="InterPro"/>
</dbReference>
<organism evidence="16 17">
    <name type="scientific">Handelsmanbacteria sp. (strain RIFCSPLOWO2_12_FULL_64_10)</name>
    <dbReference type="NCBI Taxonomy" id="1817868"/>
    <lineage>
        <taxon>Bacteria</taxon>
        <taxon>Candidatus Handelsmaniibacteriota</taxon>
    </lineage>
</organism>
<evidence type="ECO:0000256" key="12">
    <source>
        <dbReference type="PIRSR" id="PIRSR000098-2"/>
    </source>
</evidence>
<dbReference type="PROSITE" id="PS51671">
    <property type="entry name" value="ACT"/>
    <property type="match status" value="1"/>
</dbReference>
<evidence type="ECO:0000256" key="1">
    <source>
        <dbReference type="ARBA" id="ARBA00005056"/>
    </source>
</evidence>
<dbReference type="EC" id="1.1.1.3" evidence="4 13"/>
<dbReference type="PROSITE" id="PS01042">
    <property type="entry name" value="HOMOSER_DHGENASE"/>
    <property type="match status" value="1"/>
</dbReference>
<evidence type="ECO:0000256" key="2">
    <source>
        <dbReference type="ARBA" id="ARBA00005062"/>
    </source>
</evidence>
<dbReference type="NCBIfam" id="NF004976">
    <property type="entry name" value="PRK06349.1"/>
    <property type="match status" value="1"/>
</dbReference>
<dbReference type="SUPFAM" id="SSF55347">
    <property type="entry name" value="Glyceraldehyde-3-phosphate dehydrogenase-like, C-terminal domain"/>
    <property type="match status" value="1"/>
</dbReference>
<dbReference type="FunFam" id="3.30.360.10:FF:000005">
    <property type="entry name" value="Homoserine dehydrogenase"/>
    <property type="match status" value="1"/>
</dbReference>
<dbReference type="PIRSF" id="PIRSF000098">
    <property type="entry name" value="Homoser_dehydrog"/>
    <property type="match status" value="1"/>
</dbReference>
<dbReference type="Pfam" id="PF01842">
    <property type="entry name" value="ACT"/>
    <property type="match status" value="1"/>
</dbReference>
<evidence type="ECO:0000256" key="5">
    <source>
        <dbReference type="ARBA" id="ARBA00013376"/>
    </source>
</evidence>
<feature type="domain" description="ACT" evidence="15">
    <location>
        <begin position="353"/>
        <end position="427"/>
    </location>
</feature>
<dbReference type="InterPro" id="IPR016204">
    <property type="entry name" value="HDH"/>
</dbReference>
<keyword evidence="10 13" id="KW-0486">Methionine biosynthesis</keyword>
<dbReference type="Pfam" id="PF03447">
    <property type="entry name" value="NAD_binding_3"/>
    <property type="match status" value="1"/>
</dbReference>
<dbReference type="Gene3D" id="3.30.70.260">
    <property type="match status" value="1"/>
</dbReference>
<evidence type="ECO:0000256" key="11">
    <source>
        <dbReference type="PIRSR" id="PIRSR000098-1"/>
    </source>
</evidence>
<dbReference type="Pfam" id="PF00742">
    <property type="entry name" value="Homoserine_dh"/>
    <property type="match status" value="1"/>
</dbReference>
<evidence type="ECO:0000256" key="8">
    <source>
        <dbReference type="ARBA" id="ARBA00022857"/>
    </source>
</evidence>
<keyword evidence="9 13" id="KW-0560">Oxidoreductase</keyword>
<dbReference type="GO" id="GO:0004412">
    <property type="term" value="F:homoserine dehydrogenase activity"/>
    <property type="evidence" value="ECO:0007669"/>
    <property type="project" value="UniProtKB-EC"/>
</dbReference>
<dbReference type="UniPathway" id="UPA00050">
    <property type="reaction ID" value="UER00063"/>
</dbReference>
<accession>A0A1F6D4Y0</accession>
<dbReference type="AlphaFoldDB" id="A0A1F6D4Y0"/>
<dbReference type="UniPathway" id="UPA00051">
    <property type="reaction ID" value="UER00465"/>
</dbReference>
<evidence type="ECO:0000259" key="15">
    <source>
        <dbReference type="PROSITE" id="PS51671"/>
    </source>
</evidence>
<name>A0A1F6D4Y0_HANXR</name>
<feature type="binding site" evidence="12">
    <location>
        <begin position="10"/>
        <end position="17"/>
    </location>
    <ligand>
        <name>NADP(+)</name>
        <dbReference type="ChEBI" id="CHEBI:58349"/>
    </ligand>
</feature>
<dbReference type="GO" id="GO:0009088">
    <property type="term" value="P:threonine biosynthetic process"/>
    <property type="evidence" value="ECO:0007669"/>
    <property type="project" value="UniProtKB-UniPathway"/>
</dbReference>
<evidence type="ECO:0000256" key="13">
    <source>
        <dbReference type="RuleBase" id="RU000579"/>
    </source>
</evidence>
<dbReference type="PANTHER" id="PTHR43331:SF1">
    <property type="entry name" value="HOMOSERINE DEHYDROGENASE"/>
    <property type="match status" value="1"/>
</dbReference>
<dbReference type="Proteomes" id="UP000178606">
    <property type="component" value="Unassembled WGS sequence"/>
</dbReference>
<comment type="pathway">
    <text evidence="2 13">Amino-acid biosynthesis; L-methionine biosynthesis via de novo pathway; L-homoserine from L-aspartate: step 3/3.</text>
</comment>
<proteinExistence type="inferred from homology"/>
<dbReference type="InterPro" id="IPR001342">
    <property type="entry name" value="HDH_cat"/>
</dbReference>
<dbReference type="CDD" id="cd04881">
    <property type="entry name" value="ACT_HSDH-Hom"/>
    <property type="match status" value="1"/>
</dbReference>
<dbReference type="Gene3D" id="3.40.50.720">
    <property type="entry name" value="NAD(P)-binding Rossmann-like Domain"/>
    <property type="match status" value="1"/>
</dbReference>
<dbReference type="EMBL" id="MFKF01000031">
    <property type="protein sequence ID" value="OGG56466.1"/>
    <property type="molecule type" value="Genomic_DNA"/>
</dbReference>
<dbReference type="InterPro" id="IPR005106">
    <property type="entry name" value="Asp/hSer_DH_NAD-bd"/>
</dbReference>
<evidence type="ECO:0000256" key="9">
    <source>
        <dbReference type="ARBA" id="ARBA00023002"/>
    </source>
</evidence>
<reference evidence="16 17" key="1">
    <citation type="journal article" date="2016" name="Nat. Commun.">
        <title>Thousands of microbial genomes shed light on interconnected biogeochemical processes in an aquifer system.</title>
        <authorList>
            <person name="Anantharaman K."/>
            <person name="Brown C.T."/>
            <person name="Hug L.A."/>
            <person name="Sharon I."/>
            <person name="Castelle C.J."/>
            <person name="Probst A.J."/>
            <person name="Thomas B.C."/>
            <person name="Singh A."/>
            <person name="Wilkins M.J."/>
            <person name="Karaoz U."/>
            <person name="Brodie E.L."/>
            <person name="Williams K.H."/>
            <person name="Hubbard S.S."/>
            <person name="Banfield J.F."/>
        </authorList>
    </citation>
    <scope>NUCLEOTIDE SEQUENCE [LARGE SCALE GENOMIC DNA]</scope>
    <source>
        <strain evidence="17">RIFCSPLOWO2_12_FULL_64_10</strain>
    </source>
</reference>
<keyword evidence="8 12" id="KW-0521">NADP</keyword>
<dbReference type="Gene3D" id="3.30.360.10">
    <property type="entry name" value="Dihydrodipicolinate Reductase, domain 2"/>
    <property type="match status" value="1"/>
</dbReference>
<dbReference type="InterPro" id="IPR045865">
    <property type="entry name" value="ACT-like_dom_sf"/>
</dbReference>
<evidence type="ECO:0000313" key="16">
    <source>
        <dbReference type="EMBL" id="OGG56466.1"/>
    </source>
</evidence>
<sequence length="431" mass="46684">MAHKIGVGLLGLGNVGGGVARLLIDGRDRLIERRGLHLEVRRAAVRDLSKPRRVALPHGALTTDPGAVVDDPGVQIVAEQMGGVEPARTLLLRALRNGKDVVTANKAVIAECGDELFQAASEQGVDLMFEASVCGGIPIIRSLTEGLVANRIQSLYGILNGTTNYILTRMTEEGGTFEERLRQAQEKGFAEPDPTFDIDGTDAAQKLVILARIAFGSAVRLKQVFREGIDRIGSQDIAFARELGYTIKLLAVAKLTEDARLEVRVHPAMVQSSALLANIRNEFNAVEVMGDAVGTQVFSGRGAGELPTASAVVSDIVDVAGRRCAGGRRSESVWTRQERLPVAPMEEVATSYYFRFVVVDRPGVLAQIARILAAEQISIESVIQHGRSEDTVPLIIMTHEAPERAMRRAIAEIDRLSIVREPALVIRVERP</sequence>
<feature type="binding site" evidence="12">
    <location>
        <position position="191"/>
    </location>
    <ligand>
        <name>L-homoserine</name>
        <dbReference type="ChEBI" id="CHEBI:57476"/>
    </ligand>
</feature>
<protein>
    <recommendedName>
        <fullName evidence="5 13">Homoserine dehydrogenase</fullName>
        <ecNumber evidence="4 13">1.1.1.3</ecNumber>
    </recommendedName>
</protein>
<dbReference type="PANTHER" id="PTHR43331">
    <property type="entry name" value="HOMOSERINE DEHYDROGENASE"/>
    <property type="match status" value="1"/>
</dbReference>
<dbReference type="FunFam" id="3.30.70.260:FF:000030">
    <property type="entry name" value="Homoserine dehydrogenase"/>
    <property type="match status" value="1"/>
</dbReference>
<evidence type="ECO:0000256" key="4">
    <source>
        <dbReference type="ARBA" id="ARBA00013213"/>
    </source>
</evidence>
<gene>
    <name evidence="16" type="ORF">A3F84_19470</name>
</gene>
<evidence type="ECO:0000313" key="17">
    <source>
        <dbReference type="Proteomes" id="UP000178606"/>
    </source>
</evidence>
<comment type="caution">
    <text evidence="16">The sequence shown here is derived from an EMBL/GenBank/DDBJ whole genome shotgun (WGS) entry which is preliminary data.</text>
</comment>
<evidence type="ECO:0000256" key="14">
    <source>
        <dbReference type="RuleBase" id="RU004171"/>
    </source>
</evidence>
<comment type="pathway">
    <text evidence="1 13">Amino-acid biosynthesis; L-threonine biosynthesis; L-threonine from L-aspartate: step 3/5.</text>
</comment>